<dbReference type="RefSeq" id="XP_020437778.1">
    <property type="nucleotide sequence ID" value="XM_020571920.1"/>
</dbReference>
<comment type="caution">
    <text evidence="1">The sequence shown here is derived from an EMBL/GenBank/DDBJ whole genome shotgun (WGS) entry which is preliminary data.</text>
</comment>
<keyword evidence="2" id="KW-1185">Reference proteome</keyword>
<evidence type="ECO:0000313" key="1">
    <source>
        <dbReference type="EMBL" id="EFA85671.1"/>
    </source>
</evidence>
<evidence type="ECO:0000313" key="2">
    <source>
        <dbReference type="Proteomes" id="UP000001396"/>
    </source>
</evidence>
<dbReference type="InParanoid" id="D3AYY1"/>
<dbReference type="AlphaFoldDB" id="D3AYY1"/>
<dbReference type="Proteomes" id="UP000001396">
    <property type="component" value="Unassembled WGS sequence"/>
</dbReference>
<gene>
    <name evidence="1" type="ORF">PPL_00900</name>
</gene>
<protein>
    <submittedName>
        <fullName evidence="1">Uncharacterized protein</fullName>
    </submittedName>
</protein>
<proteinExistence type="predicted"/>
<organism evidence="1 2">
    <name type="scientific">Heterostelium pallidum (strain ATCC 26659 / Pp 5 / PN500)</name>
    <name type="common">Cellular slime mold</name>
    <name type="synonym">Polysphondylium pallidum</name>
    <dbReference type="NCBI Taxonomy" id="670386"/>
    <lineage>
        <taxon>Eukaryota</taxon>
        <taxon>Amoebozoa</taxon>
        <taxon>Evosea</taxon>
        <taxon>Eumycetozoa</taxon>
        <taxon>Dictyostelia</taxon>
        <taxon>Acytosteliales</taxon>
        <taxon>Acytosteliaceae</taxon>
        <taxon>Heterostelium</taxon>
    </lineage>
</organism>
<dbReference type="GeneID" id="31356431"/>
<dbReference type="EMBL" id="ADBJ01000004">
    <property type="protein sequence ID" value="EFA85671.1"/>
    <property type="molecule type" value="Genomic_DNA"/>
</dbReference>
<sequence length="545" mass="62440">MVNSLGGYSSLESTPTILINHFYSLYSQGNGIEHADSIISICRVIAKRRITDTHLLDKLSRCFNTLAKFGKQEYITKSLAPFAKHCFFSSRSKTFFKLLEQSMGLEPTFIGKIDETFTADSTSSDRIKSETNNNDNIKLESKNNDSIKLESIPATELESIISEAFKKSPSSKISDIFETYYLIKSILNKIGNQQQTESLLKTINPIFDSMVDVSLKAKEWKGVPATMDFINNSNEISSDTKHIYIDKIVDSLCSEYCKHRYDIFGNLEEIYQYHLKHKSYFNLNHLMKMIDLIITQLSKNTYGDQRLKTLTTLIEISLTTNNVQLLDKICEQSTPDELLALCESQNKRLKEPSCTIEEIRLFGKVWCRAILSRFESATNVKYPSSNGIMGSYSYPLERSYTCILPKCECLTAASFLLSEDKETEFNCRLDSFSHIENAFVKFNNFLRYQKNGHRRYKMAITKLQPAMEYLNAYVQEFIDSLTRCRSAFPQEAIGKLSNDDYITTYYRALDNRLNELTAKQPITPVNLPAIPPFQRPPLNTTTTKE</sequence>
<name>D3AYY1_HETP5</name>
<accession>D3AYY1</accession>
<reference evidence="1 2" key="1">
    <citation type="journal article" date="2011" name="Genome Res.">
        <title>Phylogeny-wide analysis of social amoeba genomes highlights ancient origins for complex intercellular communication.</title>
        <authorList>
            <person name="Heidel A.J."/>
            <person name="Lawal H.M."/>
            <person name="Felder M."/>
            <person name="Schilde C."/>
            <person name="Helps N.R."/>
            <person name="Tunggal B."/>
            <person name="Rivero F."/>
            <person name="John U."/>
            <person name="Schleicher M."/>
            <person name="Eichinger L."/>
            <person name="Platzer M."/>
            <person name="Noegel A.A."/>
            <person name="Schaap P."/>
            <person name="Gloeckner G."/>
        </authorList>
    </citation>
    <scope>NUCLEOTIDE SEQUENCE [LARGE SCALE GENOMIC DNA]</scope>
    <source>
        <strain evidence="2">ATCC 26659 / Pp 5 / PN500</strain>
    </source>
</reference>